<proteinExistence type="predicted"/>
<dbReference type="EMBL" id="JARJCN010000020">
    <property type="protein sequence ID" value="KAJ7091324.1"/>
    <property type="molecule type" value="Genomic_DNA"/>
</dbReference>
<protein>
    <submittedName>
        <fullName evidence="1">Uncharacterized protein</fullName>
    </submittedName>
</protein>
<comment type="caution">
    <text evidence="1">The sequence shown here is derived from an EMBL/GenBank/DDBJ whole genome shotgun (WGS) entry which is preliminary data.</text>
</comment>
<evidence type="ECO:0000313" key="2">
    <source>
        <dbReference type="Proteomes" id="UP001222325"/>
    </source>
</evidence>
<sequence>MSSPSVQSHSARAKRWKITPFVAEWLANAVQYCKDDPQGRKAFSNWVLAKYGPNEGRQKLENCKKAPRRKIGTATGNALLWNHAGVELGVCDEAIELYHKYTSEYNLCVPPRTKPAPKRRRAENAIDWLARRHEALLDGCKAPNISWETLRAIAISEADKARDTMEMWRTDPETFMDGLMKRGESTIPSPEILNQGSDYIRFHKIDDAFRSRMHSLHLAHMTWSHAASLFEDLARQGFTTGFSIERAYKKDSKLMWRLVSCISNVNALTMNSSARMLQEMSWSEHFRPYFKRWRTAQGLAIMEEDKAYTRRHGYGSGTNLDQLIVRAVCDWTSVGPAFFDLLSKILIEYPEEANKFSAEAFNEIGDYAIIHEFRAELCDSPFGQQLQKYAATKEATTARDPDFQAEASFVDIAKLPAEERIPHDFSTACVLSRAIVSRWLGIITQQSMWNFMPQIFLFIPNVVDAMWQNTDRNLWAAAKMLDKPGSSGAVAKRFGLINPDDPSRPTFQGFLSNLRNPPRVPLLLKPATTPAPVRTAPPLSVPGERDTSVQSGHAYVAENINTLPKEKIKTKAARVESAVSEEIGEEDDEAPEPEYPDVLPIEFKIGKKVMKIFHRILEDDPKDDSTDSGQKKGQVRWGDFERAMKRVGFEVMHTTGSCVRFDPPAQTARPITFHRPHPDSILTPKLIKWVGARLKRCYGWTTLTFKQSPGE</sequence>
<keyword evidence="2" id="KW-1185">Reference proteome</keyword>
<dbReference type="InterPro" id="IPR012933">
    <property type="entry name" value="HicA_mRNA_interferase"/>
</dbReference>
<name>A0AAD6U533_9AGAR</name>
<evidence type="ECO:0000313" key="1">
    <source>
        <dbReference type="EMBL" id="KAJ7091324.1"/>
    </source>
</evidence>
<reference evidence="1" key="1">
    <citation type="submission" date="2023-03" db="EMBL/GenBank/DDBJ databases">
        <title>Massive genome expansion in bonnet fungi (Mycena s.s.) driven by repeated elements and novel gene families across ecological guilds.</title>
        <authorList>
            <consortium name="Lawrence Berkeley National Laboratory"/>
            <person name="Harder C.B."/>
            <person name="Miyauchi S."/>
            <person name="Viragh M."/>
            <person name="Kuo A."/>
            <person name="Thoen E."/>
            <person name="Andreopoulos B."/>
            <person name="Lu D."/>
            <person name="Skrede I."/>
            <person name="Drula E."/>
            <person name="Henrissat B."/>
            <person name="Morin E."/>
            <person name="Kohler A."/>
            <person name="Barry K."/>
            <person name="LaButti K."/>
            <person name="Morin E."/>
            <person name="Salamov A."/>
            <person name="Lipzen A."/>
            <person name="Mereny Z."/>
            <person name="Hegedus B."/>
            <person name="Baldrian P."/>
            <person name="Stursova M."/>
            <person name="Weitz H."/>
            <person name="Taylor A."/>
            <person name="Grigoriev I.V."/>
            <person name="Nagy L.G."/>
            <person name="Martin F."/>
            <person name="Kauserud H."/>
        </authorList>
    </citation>
    <scope>NUCLEOTIDE SEQUENCE</scope>
    <source>
        <strain evidence="1">CBHHK173m</strain>
    </source>
</reference>
<accession>A0AAD6U533</accession>
<gene>
    <name evidence="1" type="ORF">B0H15DRAFT_835479</name>
</gene>
<dbReference type="GO" id="GO:0003729">
    <property type="term" value="F:mRNA binding"/>
    <property type="evidence" value="ECO:0007669"/>
    <property type="project" value="InterPro"/>
</dbReference>
<organism evidence="1 2">
    <name type="scientific">Mycena belliarum</name>
    <dbReference type="NCBI Taxonomy" id="1033014"/>
    <lineage>
        <taxon>Eukaryota</taxon>
        <taxon>Fungi</taxon>
        <taxon>Dikarya</taxon>
        <taxon>Basidiomycota</taxon>
        <taxon>Agaricomycotina</taxon>
        <taxon>Agaricomycetes</taxon>
        <taxon>Agaricomycetidae</taxon>
        <taxon>Agaricales</taxon>
        <taxon>Marasmiineae</taxon>
        <taxon>Mycenaceae</taxon>
        <taxon>Mycena</taxon>
    </lineage>
</organism>
<dbReference type="PANTHER" id="PTHR40788:SF1">
    <property type="entry name" value="IPA PROTEIN"/>
    <property type="match status" value="1"/>
</dbReference>
<dbReference type="Proteomes" id="UP001222325">
    <property type="component" value="Unassembled WGS sequence"/>
</dbReference>
<dbReference type="PANTHER" id="PTHR40788">
    <property type="entry name" value="CLR5 DOMAIN-CONTAINING PROTEIN-RELATED"/>
    <property type="match status" value="1"/>
</dbReference>
<dbReference type="Pfam" id="PF07927">
    <property type="entry name" value="HicA_toxin"/>
    <property type="match status" value="1"/>
</dbReference>
<dbReference type="AlphaFoldDB" id="A0AAD6U533"/>